<dbReference type="AlphaFoldDB" id="A0AAJ0FLG4"/>
<name>A0AAJ0FLG4_9PEZI</name>
<reference evidence="3" key="1">
    <citation type="submission" date="2023-06" db="EMBL/GenBank/DDBJ databases">
        <title>Genome-scale phylogeny and comparative genomics of the fungal order Sordariales.</title>
        <authorList>
            <consortium name="Lawrence Berkeley National Laboratory"/>
            <person name="Hensen N."/>
            <person name="Bonometti L."/>
            <person name="Westerberg I."/>
            <person name="Brannstrom I.O."/>
            <person name="Guillou S."/>
            <person name="Cros-Aarteil S."/>
            <person name="Calhoun S."/>
            <person name="Haridas S."/>
            <person name="Kuo A."/>
            <person name="Mondo S."/>
            <person name="Pangilinan J."/>
            <person name="Riley R."/>
            <person name="Labutti K."/>
            <person name="Andreopoulos B."/>
            <person name="Lipzen A."/>
            <person name="Chen C."/>
            <person name="Yanf M."/>
            <person name="Daum C."/>
            <person name="Ng V."/>
            <person name="Clum A."/>
            <person name="Steindorff A."/>
            <person name="Ohm R."/>
            <person name="Martin F."/>
            <person name="Silar P."/>
            <person name="Natvig D."/>
            <person name="Lalanne C."/>
            <person name="Gautier V."/>
            <person name="Ament-Velasquez S.L."/>
            <person name="Kruys A."/>
            <person name="Hutchinson M.I."/>
            <person name="Powell A.J."/>
            <person name="Barry K."/>
            <person name="Miller A.N."/>
            <person name="Grigoriev I.V."/>
            <person name="Debuchy R."/>
            <person name="Gladieux P."/>
            <person name="Thoren M.H."/>
            <person name="Johannesson H."/>
        </authorList>
    </citation>
    <scope>NUCLEOTIDE SEQUENCE</scope>
    <source>
        <strain evidence="3">8032-3</strain>
    </source>
</reference>
<gene>
    <name evidence="3" type="ORF">QBC33DRAFT_65940</name>
</gene>
<keyword evidence="1" id="KW-0175">Coiled coil</keyword>
<dbReference type="Proteomes" id="UP001244011">
    <property type="component" value="Unassembled WGS sequence"/>
</dbReference>
<proteinExistence type="predicted"/>
<dbReference type="RefSeq" id="XP_060283551.1">
    <property type="nucleotide sequence ID" value="XM_060432966.1"/>
</dbReference>
<keyword evidence="4" id="KW-1185">Reference proteome</keyword>
<organism evidence="3 4">
    <name type="scientific">Phialemonium atrogriseum</name>
    <dbReference type="NCBI Taxonomy" id="1093897"/>
    <lineage>
        <taxon>Eukaryota</taxon>
        <taxon>Fungi</taxon>
        <taxon>Dikarya</taxon>
        <taxon>Ascomycota</taxon>
        <taxon>Pezizomycotina</taxon>
        <taxon>Sordariomycetes</taxon>
        <taxon>Sordariomycetidae</taxon>
        <taxon>Cephalothecales</taxon>
        <taxon>Cephalothecaceae</taxon>
        <taxon>Phialemonium</taxon>
    </lineage>
</organism>
<protein>
    <recommendedName>
        <fullName evidence="2">Aminoglycoside phosphotransferase domain-containing protein</fullName>
    </recommendedName>
</protein>
<dbReference type="SUPFAM" id="SSF56112">
    <property type="entry name" value="Protein kinase-like (PK-like)"/>
    <property type="match status" value="1"/>
</dbReference>
<evidence type="ECO:0000313" key="4">
    <source>
        <dbReference type="Proteomes" id="UP001244011"/>
    </source>
</evidence>
<dbReference type="Pfam" id="PF01636">
    <property type="entry name" value="APH"/>
    <property type="match status" value="1"/>
</dbReference>
<accession>A0AAJ0FLG4</accession>
<dbReference type="InterPro" id="IPR011009">
    <property type="entry name" value="Kinase-like_dom_sf"/>
</dbReference>
<dbReference type="GeneID" id="85316153"/>
<dbReference type="EMBL" id="MU839008">
    <property type="protein sequence ID" value="KAK1767338.1"/>
    <property type="molecule type" value="Genomic_DNA"/>
</dbReference>
<sequence length="284" mass="33277">MPVELLMQEVEGRDPARIIPRGKTFKTSNEYSNAWLSLADNNLDKATDMWLDTRNPRDVIYGAHDFRRFVTEEWLDPTLNHGPFVLMHGDLSFHGGNLAWDENYRLRAVLDWEWSYVVPVQHFVPPLWLIGFYDVPELAVRKSSWMWEVQVLRHAIKAREKMRGVPPHLSGEWEKMEEWPHTIIALGLLRPESIHHVYWDFLSCQISGLDTDPEHDLEKHVKIMTERIDEFFKDTPSAEALLARKVEEQKQFDEEFEKYREEMADASEECQCVGCKQDGVSVPI</sequence>
<dbReference type="InterPro" id="IPR002575">
    <property type="entry name" value="Aminoglycoside_PTrfase"/>
</dbReference>
<feature type="domain" description="Aminoglycoside phosphotransferase" evidence="2">
    <location>
        <begin position="69"/>
        <end position="113"/>
    </location>
</feature>
<evidence type="ECO:0000313" key="3">
    <source>
        <dbReference type="EMBL" id="KAK1767338.1"/>
    </source>
</evidence>
<feature type="coiled-coil region" evidence="1">
    <location>
        <begin position="242"/>
        <end position="269"/>
    </location>
</feature>
<evidence type="ECO:0000256" key="1">
    <source>
        <dbReference type="SAM" id="Coils"/>
    </source>
</evidence>
<evidence type="ECO:0000259" key="2">
    <source>
        <dbReference type="Pfam" id="PF01636"/>
    </source>
</evidence>
<comment type="caution">
    <text evidence="3">The sequence shown here is derived from an EMBL/GenBank/DDBJ whole genome shotgun (WGS) entry which is preliminary data.</text>
</comment>